<comment type="subcellular location">
    <subcellularLocation>
        <location evidence="1">Membrane</location>
        <topology evidence="1">Multi-pass membrane protein</topology>
    </subcellularLocation>
</comment>
<comment type="similarity">
    <text evidence="2">Belongs to the TAPT1 family.</text>
</comment>
<feature type="transmembrane region" description="Helical" evidence="6">
    <location>
        <begin position="263"/>
        <end position="283"/>
    </location>
</feature>
<dbReference type="HOGENOM" id="CLU_003655_1_1_1"/>
<gene>
    <name evidence="7" type="primary">TPHA0D04280</name>
    <name evidence="7" type="ordered locus">TPHA_0D04280</name>
</gene>
<keyword evidence="8" id="KW-1185">Reference proteome</keyword>
<name>G8BRY7_TETPH</name>
<protein>
    <submittedName>
        <fullName evidence="7">Uncharacterized protein</fullName>
    </submittedName>
</protein>
<evidence type="ECO:0000313" key="8">
    <source>
        <dbReference type="Proteomes" id="UP000005666"/>
    </source>
</evidence>
<feature type="transmembrane region" description="Helical" evidence="6">
    <location>
        <begin position="158"/>
        <end position="174"/>
    </location>
</feature>
<evidence type="ECO:0000256" key="1">
    <source>
        <dbReference type="ARBA" id="ARBA00004141"/>
    </source>
</evidence>
<keyword evidence="4 6" id="KW-1133">Transmembrane helix</keyword>
<evidence type="ECO:0000256" key="2">
    <source>
        <dbReference type="ARBA" id="ARBA00008803"/>
    </source>
</evidence>
<keyword evidence="5 6" id="KW-0472">Membrane</keyword>
<dbReference type="GO" id="GO:0005789">
    <property type="term" value="C:endoplasmic reticulum membrane"/>
    <property type="evidence" value="ECO:0007669"/>
    <property type="project" value="EnsemblFungi"/>
</dbReference>
<feature type="transmembrane region" description="Helical" evidence="6">
    <location>
        <begin position="437"/>
        <end position="464"/>
    </location>
</feature>
<dbReference type="GeneID" id="11531005"/>
<reference evidence="7 8" key="1">
    <citation type="journal article" date="2011" name="Proc. Natl. Acad. Sci. U.S.A.">
        <title>Evolutionary erosion of yeast sex chromosomes by mating-type switching accidents.</title>
        <authorList>
            <person name="Gordon J.L."/>
            <person name="Armisen D."/>
            <person name="Proux-Wera E."/>
            <person name="Oheigeartaigh S.S."/>
            <person name="Byrne K.P."/>
            <person name="Wolfe K.H."/>
        </authorList>
    </citation>
    <scope>NUCLEOTIDE SEQUENCE [LARGE SCALE GENOMIC DNA]</scope>
    <source>
        <strain evidence="8">ATCC 24235 / CBS 4417 / NBRC 1672 / NRRL Y-8282 / UCD 70-5</strain>
    </source>
</reference>
<dbReference type="KEGG" id="tpf:TPHA_0D04280"/>
<feature type="transmembrane region" description="Helical" evidence="6">
    <location>
        <begin position="113"/>
        <end position="137"/>
    </location>
</feature>
<dbReference type="RefSeq" id="XP_003685496.1">
    <property type="nucleotide sequence ID" value="XM_003685448.1"/>
</dbReference>
<evidence type="ECO:0000256" key="6">
    <source>
        <dbReference type="SAM" id="Phobius"/>
    </source>
</evidence>
<dbReference type="InterPro" id="IPR008010">
    <property type="entry name" value="Tatp1"/>
</dbReference>
<evidence type="ECO:0000256" key="4">
    <source>
        <dbReference type="ARBA" id="ARBA00022989"/>
    </source>
</evidence>
<dbReference type="eggNOG" id="KOG2490">
    <property type="taxonomic scope" value="Eukaryota"/>
</dbReference>
<dbReference type="PANTHER" id="PTHR13317:SF4">
    <property type="entry name" value="TRANSMEMBRANE ANTERIOR POSTERIOR TRANSFORMATION PROTEIN 1 HOMOLOG"/>
    <property type="match status" value="1"/>
</dbReference>
<feature type="transmembrane region" description="Helical" evidence="6">
    <location>
        <begin position="405"/>
        <end position="425"/>
    </location>
</feature>
<dbReference type="EMBL" id="HE612859">
    <property type="protein sequence ID" value="CCE63062.1"/>
    <property type="molecule type" value="Genomic_DNA"/>
</dbReference>
<feature type="transmembrane region" description="Helical" evidence="6">
    <location>
        <begin position="229"/>
        <end position="251"/>
    </location>
</feature>
<proteinExistence type="inferred from homology"/>
<evidence type="ECO:0000256" key="5">
    <source>
        <dbReference type="ARBA" id="ARBA00023136"/>
    </source>
</evidence>
<evidence type="ECO:0000313" key="7">
    <source>
        <dbReference type="EMBL" id="CCE63062.1"/>
    </source>
</evidence>
<dbReference type="Proteomes" id="UP000005666">
    <property type="component" value="Chromosome 4"/>
</dbReference>
<evidence type="ECO:0000256" key="3">
    <source>
        <dbReference type="ARBA" id="ARBA00022692"/>
    </source>
</evidence>
<dbReference type="OMA" id="YHDVRGQ"/>
<accession>G8BRY7</accession>
<dbReference type="OrthoDB" id="5376140at2759"/>
<organism evidence="7 8">
    <name type="scientific">Tetrapisispora phaffii (strain ATCC 24235 / CBS 4417 / NBRC 1672 / NRRL Y-8282 / UCD 70-5)</name>
    <name type="common">Yeast</name>
    <name type="synonym">Fabospora phaffii</name>
    <dbReference type="NCBI Taxonomy" id="1071381"/>
    <lineage>
        <taxon>Eukaryota</taxon>
        <taxon>Fungi</taxon>
        <taxon>Dikarya</taxon>
        <taxon>Ascomycota</taxon>
        <taxon>Saccharomycotina</taxon>
        <taxon>Saccharomycetes</taxon>
        <taxon>Saccharomycetales</taxon>
        <taxon>Saccharomycetaceae</taxon>
        <taxon>Tetrapisispora</taxon>
    </lineage>
</organism>
<dbReference type="Pfam" id="PF05346">
    <property type="entry name" value="DUF747"/>
    <property type="match status" value="1"/>
</dbReference>
<feature type="transmembrane region" description="Helical" evidence="6">
    <location>
        <begin position="343"/>
        <end position="364"/>
    </location>
</feature>
<dbReference type="PANTHER" id="PTHR13317">
    <property type="entry name" value="TRANSMEMBRANE ANTERIOR POSTERIOR TRANSFORMATION PROTEIN 1 HOMOLOG"/>
    <property type="match status" value="1"/>
</dbReference>
<dbReference type="AlphaFoldDB" id="G8BRY7"/>
<sequence>MNAGVTGKRLPFDNKRNRRLKKRAQSNTLHDKNHIYSNELKGIIDAGGNGARDQHDTANNKPTKDFIKVVFDELNHSLNINEVEEDEEDLLQDEYELEQLINMFKIPLFLEKFVLFTLLASLDCFLYYFTILPIRILHGLITRNKLKNNRASRISKERLIVFIIVVASLILTKLDTSKVYHLIKRQSSVKLYMLYNVLEMSDKMLSSFGQSLLNVVLSKKYNAYKGTPIQHIFFIIISIVYLVIHGYILVYQTVALNVAINSYSNSLLTLLLSIQFAELKSAIFKKFDKEGLFQITIADVVERFQIIVILTIISVRNLVARYGSSGTILPTSWTLHSTTSTTASIIIGALCGPMVSVIGSELIVDWAKHAYINKFNRIRPTIYEKFFVITYRSYISGIQKYQDRLGLPLHAYTVLSLVMVPRTIIQGLRASNYHGTQIFIVATLIFIFVMGILIVMKLCVYSILTKWGTEIKKSMRKRHNSVTEKSYVPGILSSGMSKLDSPTLDVLQSKMTKIHPSPKISKNTYIHDNKLKSLNDERKRKDEENPKSLEQVTRFKMVSKQIW</sequence>
<keyword evidence="3 6" id="KW-0812">Transmembrane</keyword>